<dbReference type="SUPFAM" id="SSF88723">
    <property type="entry name" value="PIN domain-like"/>
    <property type="match status" value="1"/>
</dbReference>
<dbReference type="EMBL" id="CP051672">
    <property type="protein sequence ID" value="QJE28166.1"/>
    <property type="molecule type" value="Genomic_DNA"/>
</dbReference>
<gene>
    <name evidence="2" type="ORF">HHO38_07375</name>
</gene>
<evidence type="ECO:0000313" key="2">
    <source>
        <dbReference type="EMBL" id="QJE28166.1"/>
    </source>
</evidence>
<proteinExistence type="predicted"/>
<organism evidence="2 3">
    <name type="scientific">Parabacteroides distasonis</name>
    <dbReference type="NCBI Taxonomy" id="823"/>
    <lineage>
        <taxon>Bacteria</taxon>
        <taxon>Pseudomonadati</taxon>
        <taxon>Bacteroidota</taxon>
        <taxon>Bacteroidia</taxon>
        <taxon>Bacteroidales</taxon>
        <taxon>Tannerellaceae</taxon>
        <taxon>Parabacteroides</taxon>
    </lineage>
</organism>
<dbReference type="CDD" id="cd09854">
    <property type="entry name" value="PIN_VapC-like"/>
    <property type="match status" value="1"/>
</dbReference>
<reference evidence="2 3" key="1">
    <citation type="submission" date="2020-04" db="EMBL/GenBank/DDBJ databases">
        <title>Complete Genomes and Methylome analysis of CBBP consortium that reverse antibiotic-induced susceptibility to vancomycin-resistant Enterococcus faecium infection.</title>
        <authorList>
            <person name="Fomenkov A."/>
            <person name="Zhang Z."/>
            <person name="Pamer E."/>
            <person name="Roberts R.J."/>
        </authorList>
    </citation>
    <scope>NUCLEOTIDE SEQUENCE [LARGE SCALE GENOMIC DNA]</scope>
    <source>
        <strain evidence="3">CBBP</strain>
    </source>
</reference>
<dbReference type="Proteomes" id="UP000501982">
    <property type="component" value="Chromosome"/>
</dbReference>
<dbReference type="InterPro" id="IPR029060">
    <property type="entry name" value="PIN-like_dom_sf"/>
</dbReference>
<dbReference type="AlphaFoldDB" id="A0A7L5E9R2"/>
<dbReference type="RefSeq" id="WP_008771735.1">
    <property type="nucleotide sequence ID" value="NZ_CAJSZN010000001.1"/>
</dbReference>
<dbReference type="InterPro" id="IPR002716">
    <property type="entry name" value="PIN_dom"/>
</dbReference>
<sequence length="137" mass="15780">MRKIFLDTNVVIDLLDKREPFYHAAVSIFSLAYEGKILLYVSPMTYATASYLLRKHGRDGMRLLLRNFRQLSKVTIADERVVDDALASKFVDYEDALQYYSALRENVEAIITRNTKDFANSSLPVFTPDEFLSQICL</sequence>
<evidence type="ECO:0000259" key="1">
    <source>
        <dbReference type="Pfam" id="PF13470"/>
    </source>
</evidence>
<dbReference type="Gene3D" id="3.40.50.1010">
    <property type="entry name" value="5'-nuclease"/>
    <property type="match status" value="1"/>
</dbReference>
<dbReference type="Pfam" id="PF13470">
    <property type="entry name" value="PIN_3"/>
    <property type="match status" value="1"/>
</dbReference>
<protein>
    <submittedName>
        <fullName evidence="2">PIN domain-containing protein</fullName>
    </submittedName>
</protein>
<name>A0A7L5E9R2_PARDI</name>
<evidence type="ECO:0000313" key="3">
    <source>
        <dbReference type="Proteomes" id="UP000501982"/>
    </source>
</evidence>
<feature type="domain" description="PIN" evidence="1">
    <location>
        <begin position="3"/>
        <end position="116"/>
    </location>
</feature>
<accession>A0A7L5E9R2</accession>